<dbReference type="AlphaFoldDB" id="A0A0P7BED4"/>
<dbReference type="GO" id="GO:0016616">
    <property type="term" value="F:oxidoreductase activity, acting on the CH-OH group of donors, NAD or NADP as acceptor"/>
    <property type="evidence" value="ECO:0007669"/>
    <property type="project" value="UniProtKB-ARBA"/>
</dbReference>
<evidence type="ECO:0000256" key="1">
    <source>
        <dbReference type="ARBA" id="ARBA00006484"/>
    </source>
</evidence>
<sequence length="251" mass="25985">MAQEIPRKVIVVIGVGGMGLPICRRLASGRRLLLADYLVENLKTALAALSSEGYSVEGFVANIVEYSAVRQLAVKAASLGQIEAIVHTAGVSPSIASAKQIFAVDLLGTANVIEAFLPSASPGTSLHLATAPLDQLLQHKGIDFEGSNPGMAYALAKRGNQLRVQAAARAWGSKGARLNSVSPGVISTVLGQKELQGGASAMVELSAARRMGTAEDIVNAVAFLTGPGSDYITGNDILVDGGTVAGRRWHT</sequence>
<dbReference type="Gene3D" id="3.40.50.720">
    <property type="entry name" value="NAD(P)-binding Rossmann-like Domain"/>
    <property type="match status" value="1"/>
</dbReference>
<dbReference type="PANTHER" id="PTHR43008:SF4">
    <property type="entry name" value="CHAIN DEHYDROGENASE, PUTATIVE (AFU_ORTHOLOGUE AFUA_4G08710)-RELATED"/>
    <property type="match status" value="1"/>
</dbReference>
<protein>
    <submittedName>
        <fullName evidence="3">Uncharacterized protein</fullName>
    </submittedName>
</protein>
<comment type="similarity">
    <text evidence="1">Belongs to the short-chain dehydrogenases/reductases (SDR) family.</text>
</comment>
<evidence type="ECO:0000256" key="2">
    <source>
        <dbReference type="ARBA" id="ARBA00023002"/>
    </source>
</evidence>
<dbReference type="STRING" id="78410.A0A0P7BED4"/>
<keyword evidence="2" id="KW-0560">Oxidoreductase</keyword>
<dbReference type="Pfam" id="PF13561">
    <property type="entry name" value="adh_short_C2"/>
    <property type="match status" value="1"/>
</dbReference>
<reference evidence="3 4" key="1">
    <citation type="submission" date="2015-09" db="EMBL/GenBank/DDBJ databases">
        <title>Draft genome of a European isolate of the apple canker pathogen Neonectria ditissima.</title>
        <authorList>
            <person name="Gomez-Cortecero A."/>
            <person name="Harrison R.J."/>
            <person name="Armitage A.D."/>
        </authorList>
    </citation>
    <scope>NUCLEOTIDE SEQUENCE [LARGE SCALE GENOMIC DNA]</scope>
    <source>
        <strain evidence="3 4">R09/05</strain>
    </source>
</reference>
<dbReference type="PANTHER" id="PTHR43008">
    <property type="entry name" value="BENZIL REDUCTASE"/>
    <property type="match status" value="1"/>
</dbReference>
<dbReference type="InterPro" id="IPR036291">
    <property type="entry name" value="NAD(P)-bd_dom_sf"/>
</dbReference>
<dbReference type="PRINTS" id="PR00081">
    <property type="entry name" value="GDHRDH"/>
</dbReference>
<dbReference type="GO" id="GO:0050664">
    <property type="term" value="F:oxidoreductase activity, acting on NAD(P)H, oxygen as acceptor"/>
    <property type="evidence" value="ECO:0007669"/>
    <property type="project" value="TreeGrafter"/>
</dbReference>
<dbReference type="SUPFAM" id="SSF51735">
    <property type="entry name" value="NAD(P)-binding Rossmann-fold domains"/>
    <property type="match status" value="1"/>
</dbReference>
<organism evidence="3 4">
    <name type="scientific">Neonectria ditissima</name>
    <dbReference type="NCBI Taxonomy" id="78410"/>
    <lineage>
        <taxon>Eukaryota</taxon>
        <taxon>Fungi</taxon>
        <taxon>Dikarya</taxon>
        <taxon>Ascomycota</taxon>
        <taxon>Pezizomycotina</taxon>
        <taxon>Sordariomycetes</taxon>
        <taxon>Hypocreomycetidae</taxon>
        <taxon>Hypocreales</taxon>
        <taxon>Nectriaceae</taxon>
        <taxon>Neonectria</taxon>
    </lineage>
</organism>
<evidence type="ECO:0000313" key="3">
    <source>
        <dbReference type="EMBL" id="KPM41142.1"/>
    </source>
</evidence>
<dbReference type="OrthoDB" id="5840532at2759"/>
<comment type="caution">
    <text evidence="3">The sequence shown here is derived from an EMBL/GenBank/DDBJ whole genome shotgun (WGS) entry which is preliminary data.</text>
</comment>
<keyword evidence="4" id="KW-1185">Reference proteome</keyword>
<dbReference type="Proteomes" id="UP000050424">
    <property type="component" value="Unassembled WGS sequence"/>
</dbReference>
<dbReference type="EMBL" id="LKCW01000070">
    <property type="protein sequence ID" value="KPM41142.1"/>
    <property type="molecule type" value="Genomic_DNA"/>
</dbReference>
<dbReference type="CDD" id="cd05233">
    <property type="entry name" value="SDR_c"/>
    <property type="match status" value="1"/>
</dbReference>
<proteinExistence type="inferred from homology"/>
<gene>
    <name evidence="3" type="ORF">AK830_g5444</name>
</gene>
<name>A0A0P7BED4_9HYPO</name>
<accession>A0A0P7BED4</accession>
<dbReference type="InterPro" id="IPR002347">
    <property type="entry name" value="SDR_fam"/>
</dbReference>
<evidence type="ECO:0000313" key="4">
    <source>
        <dbReference type="Proteomes" id="UP000050424"/>
    </source>
</evidence>